<dbReference type="SUPFAM" id="SSF103642">
    <property type="entry name" value="Sec-C motif"/>
    <property type="match status" value="1"/>
</dbReference>
<dbReference type="InterPro" id="IPR004027">
    <property type="entry name" value="SEC_C_motif"/>
</dbReference>
<dbReference type="EMBL" id="JACCAC010000001">
    <property type="protein sequence ID" value="NYG54290.1"/>
    <property type="molecule type" value="Genomic_DNA"/>
</dbReference>
<evidence type="ECO:0000313" key="3">
    <source>
        <dbReference type="EMBL" id="NYG54290.1"/>
    </source>
</evidence>
<evidence type="ECO:0000259" key="2">
    <source>
        <dbReference type="Pfam" id="PF19348"/>
    </source>
</evidence>
<feature type="domain" description="DUF5926" evidence="2">
    <location>
        <begin position="64"/>
        <end position="326"/>
    </location>
</feature>
<dbReference type="RefSeq" id="WP_179516941.1">
    <property type="nucleotide sequence ID" value="NZ_JACCAC010000001.1"/>
</dbReference>
<gene>
    <name evidence="3" type="ORF">BJ989_000594</name>
</gene>
<comment type="caution">
    <text evidence="3">The sequence shown here is derived from an EMBL/GenBank/DDBJ whole genome shotgun (WGS) entry which is preliminary data.</text>
</comment>
<accession>A0A7Y9RUP5</accession>
<dbReference type="Gene3D" id="3.10.450.50">
    <property type="match status" value="1"/>
</dbReference>
<dbReference type="AlphaFoldDB" id="A0A7Y9RUP5"/>
<dbReference type="Proteomes" id="UP000544110">
    <property type="component" value="Unassembled WGS sequence"/>
</dbReference>
<keyword evidence="4" id="KW-1185">Reference proteome</keyword>
<proteinExistence type="predicted"/>
<dbReference type="Pfam" id="PF02810">
    <property type="entry name" value="SEC-C"/>
    <property type="match status" value="1"/>
</dbReference>
<evidence type="ECO:0000256" key="1">
    <source>
        <dbReference type="SAM" id="MobiDB-lite"/>
    </source>
</evidence>
<feature type="compositionally biased region" description="Low complexity" evidence="1">
    <location>
        <begin position="11"/>
        <end position="20"/>
    </location>
</feature>
<sequence length="326" mass="33582">MGKRQRDRARAATGTSASTTGGAGGASGTEGAVGPRQPCPCGSGKRYKACHGAPGGGTAYVARPFAGLDSECDLVALRELVPAATAPLPLVGEHADRSVRLATLLPGAAPAMVRPDGTVWLGLQVQHAYGDPSRELAAVLLAALAAEPGETVGLATDPGPGPRLQDLVAPGPLDVTVHEGFGYWLDDVEDAGPEAAAALEQADASVHPTAKLASVPSGWWTHVGTKEHLRWVMPHPEDELLDALARLHAAGRDTLVEGSRFVGMFRAHGLLTPVWDLPVGTGAEAVEDPASDFGEALAEALAATEPLTAAERSARAGLQNRQVTIR</sequence>
<dbReference type="InterPro" id="IPR045970">
    <property type="entry name" value="DUF5926"/>
</dbReference>
<evidence type="ECO:0000313" key="4">
    <source>
        <dbReference type="Proteomes" id="UP000544110"/>
    </source>
</evidence>
<name>A0A7Y9RUP5_9ACTN</name>
<feature type="region of interest" description="Disordered" evidence="1">
    <location>
        <begin position="1"/>
        <end position="40"/>
    </location>
</feature>
<reference evidence="3 4" key="1">
    <citation type="submission" date="2020-07" db="EMBL/GenBank/DDBJ databases">
        <title>Sequencing the genomes of 1000 actinobacteria strains.</title>
        <authorList>
            <person name="Klenk H.-P."/>
        </authorList>
    </citation>
    <scope>NUCLEOTIDE SEQUENCE [LARGE SCALE GENOMIC DNA]</scope>
    <source>
        <strain evidence="3 4">DSM 24552</strain>
    </source>
</reference>
<dbReference type="Pfam" id="PF19348">
    <property type="entry name" value="DUF5926"/>
    <property type="match status" value="1"/>
</dbReference>
<organism evidence="3 4">
    <name type="scientific">Nocardioides perillae</name>
    <dbReference type="NCBI Taxonomy" id="1119534"/>
    <lineage>
        <taxon>Bacteria</taxon>
        <taxon>Bacillati</taxon>
        <taxon>Actinomycetota</taxon>
        <taxon>Actinomycetes</taxon>
        <taxon>Propionibacteriales</taxon>
        <taxon>Nocardioidaceae</taxon>
        <taxon>Nocardioides</taxon>
    </lineage>
</organism>
<protein>
    <recommendedName>
        <fullName evidence="2">DUF5926 domain-containing protein</fullName>
    </recommendedName>
</protein>